<evidence type="ECO:0000256" key="1">
    <source>
        <dbReference type="SAM" id="MobiDB-lite"/>
    </source>
</evidence>
<feature type="region of interest" description="Disordered" evidence="1">
    <location>
        <begin position="51"/>
        <end position="93"/>
    </location>
</feature>
<dbReference type="Proteomes" id="UP001642464">
    <property type="component" value="Unassembled WGS sequence"/>
</dbReference>
<dbReference type="EMBL" id="CAXAMM010038633">
    <property type="protein sequence ID" value="CAK9079638.1"/>
    <property type="molecule type" value="Genomic_DNA"/>
</dbReference>
<keyword evidence="3" id="KW-1185">Reference proteome</keyword>
<name>A0ABP0PVM0_9DINO</name>
<evidence type="ECO:0000313" key="3">
    <source>
        <dbReference type="Proteomes" id="UP001642464"/>
    </source>
</evidence>
<comment type="caution">
    <text evidence="2">The sequence shown here is derived from an EMBL/GenBank/DDBJ whole genome shotgun (WGS) entry which is preliminary data.</text>
</comment>
<sequence>CRWMWRIGSNRRPLRRSFAPAPGTSRFQISSCTSRITRHILGGRSLWTKRIQSGHKRSSPMPSRSPCGVGGRVGLGKSGNGKSTSTGTAFSAT</sequence>
<accession>A0ABP0PVM0</accession>
<protein>
    <submittedName>
        <fullName evidence="2">Uncharacterized protein</fullName>
    </submittedName>
</protein>
<feature type="non-terminal residue" evidence="2">
    <location>
        <position position="93"/>
    </location>
</feature>
<reference evidence="2 3" key="1">
    <citation type="submission" date="2024-02" db="EMBL/GenBank/DDBJ databases">
        <authorList>
            <person name="Chen Y."/>
            <person name="Shah S."/>
            <person name="Dougan E. K."/>
            <person name="Thang M."/>
            <person name="Chan C."/>
        </authorList>
    </citation>
    <scope>NUCLEOTIDE SEQUENCE [LARGE SCALE GENOMIC DNA]</scope>
</reference>
<proteinExistence type="predicted"/>
<feature type="non-terminal residue" evidence="2">
    <location>
        <position position="1"/>
    </location>
</feature>
<organism evidence="2 3">
    <name type="scientific">Durusdinium trenchii</name>
    <dbReference type="NCBI Taxonomy" id="1381693"/>
    <lineage>
        <taxon>Eukaryota</taxon>
        <taxon>Sar</taxon>
        <taxon>Alveolata</taxon>
        <taxon>Dinophyceae</taxon>
        <taxon>Suessiales</taxon>
        <taxon>Symbiodiniaceae</taxon>
        <taxon>Durusdinium</taxon>
    </lineage>
</organism>
<feature type="compositionally biased region" description="Low complexity" evidence="1">
    <location>
        <begin position="80"/>
        <end position="93"/>
    </location>
</feature>
<evidence type="ECO:0000313" key="2">
    <source>
        <dbReference type="EMBL" id="CAK9079638.1"/>
    </source>
</evidence>
<gene>
    <name evidence="2" type="ORF">SCF082_LOCUS38000</name>
</gene>
<feature type="compositionally biased region" description="Gly residues" evidence="1">
    <location>
        <begin position="68"/>
        <end position="79"/>
    </location>
</feature>